<reference evidence="4" key="2">
    <citation type="submission" date="2016-10" db="EMBL/GenBank/DDBJ databases">
        <authorList>
            <person name="Varghese N."/>
            <person name="Submissions S."/>
        </authorList>
    </citation>
    <scope>NUCLEOTIDE SEQUENCE [LARGE SCALE GENOMIC DNA]</scope>
    <source>
        <strain evidence="4">BS3782</strain>
    </source>
</reference>
<sequence length="130" mass="14419">MTSHSFSFKTLMLATALIFPTMAFAAEPAMMKGDMMVDHKGMTVYTFDKDTGGKSMCNDDCAKNWPPMMAPAGAKAEGKFTPIKRDDGTMQWAYDGKPLYTFMKDEKPGEMKGDGMKDVWHVITNTGPKK</sequence>
<reference evidence="2 5" key="3">
    <citation type="submission" date="2019-09" db="EMBL/GenBank/DDBJ databases">
        <title>Draft genome sequences of 48 bacterial type strains from the CCUG.</title>
        <authorList>
            <person name="Tunovic T."/>
            <person name="Pineiro-Iglesias B."/>
            <person name="Unosson C."/>
            <person name="Inganas E."/>
            <person name="Ohlen M."/>
            <person name="Cardew S."/>
            <person name="Jensie-Markopoulos S."/>
            <person name="Salva-Serra F."/>
            <person name="Jaen-Luchoro D."/>
            <person name="Karlsson R."/>
            <person name="Svensson-Stadler L."/>
            <person name="Chun J."/>
            <person name="Moore E."/>
        </authorList>
    </citation>
    <scope>NUCLEOTIDE SEQUENCE [LARGE SCALE GENOMIC DNA]</scope>
    <source>
        <strain evidence="2 5">CCUG 51522</strain>
    </source>
</reference>
<dbReference type="PATRIC" id="fig|163011.3.peg.493"/>
<feature type="chain" id="PRO_5044543673" evidence="1">
    <location>
        <begin position="26"/>
        <end position="130"/>
    </location>
</feature>
<evidence type="ECO:0000313" key="5">
    <source>
        <dbReference type="Proteomes" id="UP000434925"/>
    </source>
</evidence>
<reference evidence="3" key="1">
    <citation type="submission" date="2016-10" db="EMBL/GenBank/DDBJ databases">
        <authorList>
            <person name="de Groot N.N."/>
        </authorList>
    </citation>
    <scope>NUCLEOTIDE SEQUENCE [LARGE SCALE GENOMIC DNA]</scope>
    <source>
        <strain evidence="3">BS3782</strain>
    </source>
</reference>
<dbReference type="Proteomes" id="UP000434925">
    <property type="component" value="Unassembled WGS sequence"/>
</dbReference>
<dbReference type="Pfam" id="PF03640">
    <property type="entry name" value="Lipoprotein_15"/>
    <property type="match status" value="2"/>
</dbReference>
<keyword evidence="3" id="KW-0449">Lipoprotein</keyword>
<dbReference type="GO" id="GO:0043448">
    <property type="term" value="P:alkane catabolic process"/>
    <property type="evidence" value="ECO:0007669"/>
    <property type="project" value="TreeGrafter"/>
</dbReference>
<keyword evidence="1" id="KW-0732">Signal</keyword>
<name>A0A0J6H3B7_9PSED</name>
<dbReference type="AlphaFoldDB" id="A0A0J6H3B7"/>
<feature type="signal peptide" evidence="1">
    <location>
        <begin position="1"/>
        <end position="25"/>
    </location>
</feature>
<accession>A0A0J6H3B7</accession>
<evidence type="ECO:0000313" key="4">
    <source>
        <dbReference type="Proteomes" id="UP000182814"/>
    </source>
</evidence>
<dbReference type="RefSeq" id="WP_038980597.1">
    <property type="nucleotide sequence ID" value="NZ_JABTYG010000002.1"/>
</dbReference>
<evidence type="ECO:0000256" key="1">
    <source>
        <dbReference type="SAM" id="SignalP"/>
    </source>
</evidence>
<dbReference type="InterPro" id="IPR014558">
    <property type="entry name" value="UCP029720"/>
</dbReference>
<dbReference type="InterPro" id="IPR005297">
    <property type="entry name" value="Lipoprotein_repeat"/>
</dbReference>
<dbReference type="PIRSF" id="PIRSF029720">
    <property type="entry name" value="UCP029720"/>
    <property type="match status" value="1"/>
</dbReference>
<organism evidence="3 4">
    <name type="scientific">Pseudomonas lini</name>
    <dbReference type="NCBI Taxonomy" id="163011"/>
    <lineage>
        <taxon>Bacteria</taxon>
        <taxon>Pseudomonadati</taxon>
        <taxon>Pseudomonadota</taxon>
        <taxon>Gammaproteobacteria</taxon>
        <taxon>Pseudomonadales</taxon>
        <taxon>Pseudomonadaceae</taxon>
        <taxon>Pseudomonas</taxon>
    </lineage>
</organism>
<dbReference type="EMBL" id="LT629746">
    <property type="protein sequence ID" value="SDS28583.1"/>
    <property type="molecule type" value="Genomic_DNA"/>
</dbReference>
<protein>
    <submittedName>
        <fullName evidence="3">Predicted lipoprotein with conserved Yx(FWY)xxD motif</fullName>
    </submittedName>
</protein>
<gene>
    <name evidence="2" type="ORF">F7R14_26690</name>
    <name evidence="3" type="ORF">SAMN04490191_1117</name>
</gene>
<evidence type="ECO:0000313" key="2">
    <source>
        <dbReference type="EMBL" id="KAB0499392.1"/>
    </source>
</evidence>
<proteinExistence type="predicted"/>
<dbReference type="PANTHER" id="PTHR39335:SF1">
    <property type="entry name" value="BLL4220 PROTEIN"/>
    <property type="match status" value="1"/>
</dbReference>
<evidence type="ECO:0000313" key="3">
    <source>
        <dbReference type="EMBL" id="SDS28583.1"/>
    </source>
</evidence>
<keyword evidence="4" id="KW-1185">Reference proteome</keyword>
<dbReference type="PANTHER" id="PTHR39335">
    <property type="entry name" value="BLL4220 PROTEIN"/>
    <property type="match status" value="1"/>
</dbReference>
<dbReference type="EMBL" id="VZPO01000012">
    <property type="protein sequence ID" value="KAB0499392.1"/>
    <property type="molecule type" value="Genomic_DNA"/>
</dbReference>
<dbReference type="Proteomes" id="UP000182814">
    <property type="component" value="Chromosome I"/>
</dbReference>